<dbReference type="Gene3D" id="3.40.50.300">
    <property type="entry name" value="P-loop containing nucleotide triphosphate hydrolases"/>
    <property type="match status" value="1"/>
</dbReference>
<dbReference type="PROSITE" id="PS50893">
    <property type="entry name" value="ABC_TRANSPORTER_2"/>
    <property type="match status" value="1"/>
</dbReference>
<organism evidence="4 5">
    <name type="scientific">Halomonas salifodinae</name>
    <dbReference type="NCBI Taxonomy" id="438745"/>
    <lineage>
        <taxon>Bacteria</taxon>
        <taxon>Pseudomonadati</taxon>
        <taxon>Pseudomonadota</taxon>
        <taxon>Gammaproteobacteria</taxon>
        <taxon>Oceanospirillales</taxon>
        <taxon>Halomonadaceae</taxon>
        <taxon>Halomonas</taxon>
    </lineage>
</organism>
<dbReference type="EMBL" id="JBHSZP010000003">
    <property type="protein sequence ID" value="MFC7088598.1"/>
    <property type="molecule type" value="Genomic_DNA"/>
</dbReference>
<evidence type="ECO:0000313" key="4">
    <source>
        <dbReference type="EMBL" id="MFC7088598.1"/>
    </source>
</evidence>
<sequence>MGEALRLEALGIGALKEVSLLLAPGEVLCLSGASGSGKSRLLRAIADLEPHEGEAWLGDTARSSLPAHQWRARVMLVPAESHWWAERVGEHLATPPSEADLAALGFDAGVLGWEVARLSSGEKQRLALLRAVAVLNERPAEAAALLLDEPTANLDEAMTRAVEAWLSERLGERGWPTIWVAHDPGQVARVAGRHWHIEGNRLVEKEPRAWT</sequence>
<keyword evidence="5" id="KW-1185">Reference proteome</keyword>
<dbReference type="SMART" id="SM00382">
    <property type="entry name" value="AAA"/>
    <property type="match status" value="1"/>
</dbReference>
<dbReference type="PANTHER" id="PTHR43119">
    <property type="entry name" value="ABC TRANSPORT PROTEIN ATP-BINDING COMPONENT-RELATED"/>
    <property type="match status" value="1"/>
</dbReference>
<name>A0ABW2EV79_9GAMM</name>
<dbReference type="SUPFAM" id="SSF52540">
    <property type="entry name" value="P-loop containing nucleoside triphosphate hydrolases"/>
    <property type="match status" value="1"/>
</dbReference>
<dbReference type="PANTHER" id="PTHR43119:SF1">
    <property type="entry name" value="ABC TRANSPORTER DOMAIN-CONTAINING PROTEIN"/>
    <property type="match status" value="1"/>
</dbReference>
<dbReference type="GO" id="GO:0005524">
    <property type="term" value="F:ATP binding"/>
    <property type="evidence" value="ECO:0007669"/>
    <property type="project" value="UniProtKB-KW"/>
</dbReference>
<protein>
    <submittedName>
        <fullName evidence="4">ATP-binding cassette domain-containing protein</fullName>
    </submittedName>
</protein>
<dbReference type="InterPro" id="IPR003593">
    <property type="entry name" value="AAA+_ATPase"/>
</dbReference>
<dbReference type="InterPro" id="IPR027417">
    <property type="entry name" value="P-loop_NTPase"/>
</dbReference>
<keyword evidence="1" id="KW-0547">Nucleotide-binding</keyword>
<evidence type="ECO:0000256" key="1">
    <source>
        <dbReference type="ARBA" id="ARBA00022741"/>
    </source>
</evidence>
<evidence type="ECO:0000259" key="3">
    <source>
        <dbReference type="PROSITE" id="PS50893"/>
    </source>
</evidence>
<dbReference type="Pfam" id="PF00005">
    <property type="entry name" value="ABC_tran"/>
    <property type="match status" value="1"/>
</dbReference>
<comment type="caution">
    <text evidence="4">The sequence shown here is derived from an EMBL/GenBank/DDBJ whole genome shotgun (WGS) entry which is preliminary data.</text>
</comment>
<dbReference type="InterPro" id="IPR003439">
    <property type="entry name" value="ABC_transporter-like_ATP-bd"/>
</dbReference>
<keyword evidence="2 4" id="KW-0067">ATP-binding</keyword>
<evidence type="ECO:0000313" key="5">
    <source>
        <dbReference type="Proteomes" id="UP001596411"/>
    </source>
</evidence>
<dbReference type="RefSeq" id="WP_346063216.1">
    <property type="nucleotide sequence ID" value="NZ_BAAADR010000015.1"/>
</dbReference>
<dbReference type="InterPro" id="IPR017871">
    <property type="entry name" value="ABC_transporter-like_CS"/>
</dbReference>
<accession>A0ABW2EV79</accession>
<reference evidence="5" key="1">
    <citation type="journal article" date="2019" name="Int. J. Syst. Evol. Microbiol.">
        <title>The Global Catalogue of Microorganisms (GCM) 10K type strain sequencing project: providing services to taxonomists for standard genome sequencing and annotation.</title>
        <authorList>
            <consortium name="The Broad Institute Genomics Platform"/>
            <consortium name="The Broad Institute Genome Sequencing Center for Infectious Disease"/>
            <person name="Wu L."/>
            <person name="Ma J."/>
        </authorList>
    </citation>
    <scope>NUCLEOTIDE SEQUENCE [LARGE SCALE GENOMIC DNA]</scope>
    <source>
        <strain evidence="5">CGMCC 1.13666</strain>
    </source>
</reference>
<dbReference type="PROSITE" id="PS00211">
    <property type="entry name" value="ABC_TRANSPORTER_1"/>
    <property type="match status" value="1"/>
</dbReference>
<evidence type="ECO:0000256" key="2">
    <source>
        <dbReference type="ARBA" id="ARBA00022840"/>
    </source>
</evidence>
<proteinExistence type="predicted"/>
<gene>
    <name evidence="4" type="ORF">ACFQH5_03400</name>
</gene>
<dbReference type="Proteomes" id="UP001596411">
    <property type="component" value="Unassembled WGS sequence"/>
</dbReference>
<feature type="domain" description="ABC transporter" evidence="3">
    <location>
        <begin position="5"/>
        <end position="211"/>
    </location>
</feature>